<reference evidence="1" key="1">
    <citation type="submission" date="2018-05" db="EMBL/GenBank/DDBJ databases">
        <authorList>
            <person name="Lanie J.A."/>
            <person name="Ng W.-L."/>
            <person name="Kazmierczak K.M."/>
            <person name="Andrzejewski T.M."/>
            <person name="Davidsen T.M."/>
            <person name="Wayne K.J."/>
            <person name="Tettelin H."/>
            <person name="Glass J.I."/>
            <person name="Rusch D."/>
            <person name="Podicherti R."/>
            <person name="Tsui H.-C.T."/>
            <person name="Winkler M.E."/>
        </authorList>
    </citation>
    <scope>NUCLEOTIDE SEQUENCE</scope>
</reference>
<evidence type="ECO:0000313" key="1">
    <source>
        <dbReference type="EMBL" id="SUZ97115.1"/>
    </source>
</evidence>
<organism evidence="1">
    <name type="scientific">marine metagenome</name>
    <dbReference type="NCBI Taxonomy" id="408172"/>
    <lineage>
        <taxon>unclassified sequences</taxon>
        <taxon>metagenomes</taxon>
        <taxon>ecological metagenomes</taxon>
    </lineage>
</organism>
<protein>
    <recommendedName>
        <fullName evidence="2">Chloramphenicol phosphotransferase</fullName>
    </recommendedName>
</protein>
<dbReference type="PIRSF" id="PIRSF007531">
    <property type="entry name" value="CPT"/>
    <property type="match status" value="1"/>
</dbReference>
<dbReference type="EMBL" id="UINC01002478">
    <property type="protein sequence ID" value="SUZ97115.1"/>
    <property type="molecule type" value="Genomic_DNA"/>
</dbReference>
<dbReference type="GO" id="GO:0016740">
    <property type="term" value="F:transferase activity"/>
    <property type="evidence" value="ECO:0007669"/>
    <property type="project" value="InterPro"/>
</dbReference>
<name>A0A381RZ23_9ZZZZ</name>
<gene>
    <name evidence="1" type="ORF">METZ01_LOCUS49969</name>
</gene>
<dbReference type="Pfam" id="PF07931">
    <property type="entry name" value="CPT"/>
    <property type="match status" value="1"/>
</dbReference>
<dbReference type="InterPro" id="IPR012853">
    <property type="entry name" value="CPT"/>
</dbReference>
<dbReference type="AlphaFoldDB" id="A0A381RZ23"/>
<dbReference type="GO" id="GO:0005524">
    <property type="term" value="F:ATP binding"/>
    <property type="evidence" value="ECO:0007669"/>
    <property type="project" value="InterPro"/>
</dbReference>
<dbReference type="InterPro" id="IPR027417">
    <property type="entry name" value="P-loop_NTPase"/>
</dbReference>
<dbReference type="SUPFAM" id="SSF52540">
    <property type="entry name" value="P-loop containing nucleoside triphosphate hydrolases"/>
    <property type="match status" value="1"/>
</dbReference>
<evidence type="ECO:0008006" key="2">
    <source>
        <dbReference type="Google" id="ProtNLM"/>
    </source>
</evidence>
<sequence length="212" mass="23300">MDTGSIILLNGSSSSGKTTLAMMLQQLLHDPYQHVALDQFRDGLPGRYRGFNSAEGTTGADGLNIAPTDLNGESVTAVRFGDHGHKLLKGMRRAIATIARGGLNVIIDDLLFEESFVADYARVLVEFEVTVVGVRCPLDVVRQRESERPGRFPGTATWHFEKVHEHMVYDVEVDTANNSPRKCALKVMDALNNKTAPSAIRQLAASYPEHHD</sequence>
<dbReference type="Gene3D" id="3.40.50.300">
    <property type="entry name" value="P-loop containing nucleotide triphosphate hydrolases"/>
    <property type="match status" value="1"/>
</dbReference>
<accession>A0A381RZ23</accession>
<proteinExistence type="predicted"/>